<gene>
    <name evidence="3" type="ordered locus">HEAR1524</name>
</gene>
<protein>
    <submittedName>
        <fullName evidence="3">Uncharacterized protein</fullName>
    </submittedName>
</protein>
<keyword evidence="1" id="KW-1133">Transmembrane helix</keyword>
<dbReference type="InterPro" id="IPR023390">
    <property type="entry name" value="Phage_M13_G8P_capsid_dom_sf"/>
</dbReference>
<dbReference type="HOGENOM" id="CLU_2666101_0_0_4"/>
<feature type="transmembrane region" description="Helical" evidence="1">
    <location>
        <begin position="44"/>
        <end position="65"/>
    </location>
</feature>
<organism evidence="3 4">
    <name type="scientific">Herminiimonas arsenicoxydans</name>
    <dbReference type="NCBI Taxonomy" id="204773"/>
    <lineage>
        <taxon>Bacteria</taxon>
        <taxon>Pseudomonadati</taxon>
        <taxon>Pseudomonadota</taxon>
        <taxon>Betaproteobacteria</taxon>
        <taxon>Burkholderiales</taxon>
        <taxon>Oxalobacteraceae</taxon>
        <taxon>Herminiimonas</taxon>
    </lineage>
</organism>
<dbReference type="STRING" id="204773.HEAR1524"/>
<dbReference type="InterPro" id="IPR008020">
    <property type="entry name" value="G8P"/>
</dbReference>
<reference evidence="3 4" key="1">
    <citation type="journal article" date="2007" name="PLoS Genet.">
        <title>A tale of two oxidation states: bacterial colonization of arsenic-rich environments.</title>
        <authorList>
            <person name="Muller D."/>
            <person name="Medigue C."/>
            <person name="Koechler S."/>
            <person name="Barbe V."/>
            <person name="Barakat M."/>
            <person name="Talla E."/>
            <person name="Bonnefoy V."/>
            <person name="Krin E."/>
            <person name="Arsene-Ploetze F."/>
            <person name="Carapito C."/>
            <person name="Chandler M."/>
            <person name="Cournoyer B."/>
            <person name="Cruveiller S."/>
            <person name="Dossat C."/>
            <person name="Duval S."/>
            <person name="Heymann M."/>
            <person name="Leize E."/>
            <person name="Lieutaud A."/>
            <person name="Lievremont D."/>
            <person name="Makita Y."/>
            <person name="Mangenot S."/>
            <person name="Nitschke W."/>
            <person name="Ortet P."/>
            <person name="Perdrial N."/>
            <person name="Schoepp B."/>
            <person name="Siguier N."/>
            <person name="Simeonova D.D."/>
            <person name="Rouy Z."/>
            <person name="Segurens B."/>
            <person name="Turlin E."/>
            <person name="Vallenet D."/>
            <person name="Van Dorsselaer A."/>
            <person name="Weiss S."/>
            <person name="Weissenbach J."/>
            <person name="Lett M.C."/>
            <person name="Danchin A."/>
            <person name="Bertin P.N."/>
        </authorList>
    </citation>
    <scope>NUCLEOTIDE SEQUENCE [LARGE SCALE GENOMIC DNA]</scope>
    <source>
        <strain evidence="4">ULPAs1</strain>
    </source>
</reference>
<evidence type="ECO:0000256" key="2">
    <source>
        <dbReference type="SAM" id="SignalP"/>
    </source>
</evidence>
<keyword evidence="1" id="KW-0812">Transmembrane</keyword>
<evidence type="ECO:0000313" key="4">
    <source>
        <dbReference type="Proteomes" id="UP000006697"/>
    </source>
</evidence>
<accession>A4G5A4</accession>
<sequence>MLKQIQEKLLFGLFMLLGLVSSAMAAVGDDPGVDAINALSGKATLYITASFAVAVLVAGGFWGIAMMKKAFSRAK</sequence>
<dbReference type="Pfam" id="PF19199">
    <property type="entry name" value="Phage_coatGP8"/>
    <property type="match status" value="1"/>
</dbReference>
<proteinExistence type="predicted"/>
<name>A4G5A4_HERAR</name>
<dbReference type="EMBL" id="CU207211">
    <property type="protein sequence ID" value="CAL61691.1"/>
    <property type="molecule type" value="Genomic_DNA"/>
</dbReference>
<feature type="signal peptide" evidence="2">
    <location>
        <begin position="1"/>
        <end position="25"/>
    </location>
</feature>
<keyword evidence="2" id="KW-0732">Signal</keyword>
<dbReference type="SUPFAM" id="SSF57987">
    <property type="entry name" value="Inovirus (filamentous phage) major coat protein"/>
    <property type="match status" value="1"/>
</dbReference>
<dbReference type="Proteomes" id="UP000006697">
    <property type="component" value="Chromosome"/>
</dbReference>
<dbReference type="AlphaFoldDB" id="A4G5A4"/>
<dbReference type="Gene3D" id="1.20.5.80">
    <property type="match status" value="1"/>
</dbReference>
<evidence type="ECO:0000313" key="3">
    <source>
        <dbReference type="EMBL" id="CAL61691.1"/>
    </source>
</evidence>
<keyword evidence="1" id="KW-0472">Membrane</keyword>
<evidence type="ECO:0000256" key="1">
    <source>
        <dbReference type="SAM" id="Phobius"/>
    </source>
</evidence>
<feature type="chain" id="PRO_5002668159" evidence="2">
    <location>
        <begin position="26"/>
        <end position="75"/>
    </location>
</feature>
<keyword evidence="4" id="KW-1185">Reference proteome</keyword>
<dbReference type="KEGG" id="har:HEAR1524"/>